<keyword evidence="2" id="KW-1185">Reference proteome</keyword>
<name>A0A2C6KJN0_9APIC</name>
<evidence type="ECO:0000313" key="1">
    <source>
        <dbReference type="EMBL" id="PHJ20710.1"/>
    </source>
</evidence>
<dbReference type="EMBL" id="MIGC01002638">
    <property type="protein sequence ID" value="PHJ20710.1"/>
    <property type="molecule type" value="Genomic_DNA"/>
</dbReference>
<dbReference type="GeneID" id="94428841"/>
<reference evidence="1 2" key="1">
    <citation type="journal article" date="2017" name="Int. J. Parasitol.">
        <title>The genome of the protozoan parasite Cystoisospora suis and a reverse vaccinology approach to identify vaccine candidates.</title>
        <authorList>
            <person name="Palmieri N."/>
            <person name="Shrestha A."/>
            <person name="Ruttkowski B."/>
            <person name="Beck T."/>
            <person name="Vogl C."/>
            <person name="Tomley F."/>
            <person name="Blake D.P."/>
            <person name="Joachim A."/>
        </authorList>
    </citation>
    <scope>NUCLEOTIDE SEQUENCE [LARGE SCALE GENOMIC DNA]</scope>
    <source>
        <strain evidence="1 2">Wien I</strain>
    </source>
</reference>
<dbReference type="VEuPathDB" id="ToxoDB:CSUI_005454"/>
<comment type="caution">
    <text evidence="1">The sequence shown here is derived from an EMBL/GenBank/DDBJ whole genome shotgun (WGS) entry which is preliminary data.</text>
</comment>
<proteinExistence type="predicted"/>
<sequence>CACKFETRGDLDEPVVGGLSYCGPVYVYARFRGWAWSASGTLKAGLFVAPRASLLGLLSLWCWGHALV</sequence>
<dbReference type="AlphaFoldDB" id="A0A2C6KJN0"/>
<dbReference type="Proteomes" id="UP000221165">
    <property type="component" value="Unassembled WGS sequence"/>
</dbReference>
<organism evidence="1 2">
    <name type="scientific">Cystoisospora suis</name>
    <dbReference type="NCBI Taxonomy" id="483139"/>
    <lineage>
        <taxon>Eukaryota</taxon>
        <taxon>Sar</taxon>
        <taxon>Alveolata</taxon>
        <taxon>Apicomplexa</taxon>
        <taxon>Conoidasida</taxon>
        <taxon>Coccidia</taxon>
        <taxon>Eucoccidiorida</taxon>
        <taxon>Eimeriorina</taxon>
        <taxon>Sarcocystidae</taxon>
        <taxon>Cystoisospora</taxon>
    </lineage>
</organism>
<accession>A0A2C6KJN0</accession>
<feature type="non-terminal residue" evidence="1">
    <location>
        <position position="1"/>
    </location>
</feature>
<protein>
    <submittedName>
        <fullName evidence="1">Uncharacterized protein</fullName>
    </submittedName>
</protein>
<dbReference type="RefSeq" id="XP_067922396.1">
    <property type="nucleotide sequence ID" value="XM_068065630.1"/>
</dbReference>
<gene>
    <name evidence="1" type="ORF">CSUI_005454</name>
</gene>
<evidence type="ECO:0000313" key="2">
    <source>
        <dbReference type="Proteomes" id="UP000221165"/>
    </source>
</evidence>